<gene>
    <name evidence="2" type="ORF">OUZ56_021466</name>
</gene>
<comment type="caution">
    <text evidence="2">The sequence shown here is derived from an EMBL/GenBank/DDBJ whole genome shotgun (WGS) entry which is preliminary data.</text>
</comment>
<evidence type="ECO:0000313" key="3">
    <source>
        <dbReference type="Proteomes" id="UP001234178"/>
    </source>
</evidence>
<protein>
    <submittedName>
        <fullName evidence="2">Uncharacterized protein</fullName>
    </submittedName>
</protein>
<dbReference type="Proteomes" id="UP001234178">
    <property type="component" value="Unassembled WGS sequence"/>
</dbReference>
<keyword evidence="3" id="KW-1185">Reference proteome</keyword>
<accession>A0ABQ9ZHG2</accession>
<name>A0ABQ9ZHG2_9CRUS</name>
<feature type="region of interest" description="Disordered" evidence="1">
    <location>
        <begin position="1"/>
        <end position="23"/>
    </location>
</feature>
<evidence type="ECO:0000256" key="1">
    <source>
        <dbReference type="SAM" id="MobiDB-lite"/>
    </source>
</evidence>
<proteinExistence type="predicted"/>
<reference evidence="2 3" key="1">
    <citation type="journal article" date="2023" name="Nucleic Acids Res.">
        <title>The hologenome of Daphnia magna reveals possible DNA methylation and microbiome-mediated evolution of the host genome.</title>
        <authorList>
            <person name="Chaturvedi A."/>
            <person name="Li X."/>
            <person name="Dhandapani V."/>
            <person name="Marshall H."/>
            <person name="Kissane S."/>
            <person name="Cuenca-Cambronero M."/>
            <person name="Asole G."/>
            <person name="Calvet F."/>
            <person name="Ruiz-Romero M."/>
            <person name="Marangio P."/>
            <person name="Guigo R."/>
            <person name="Rago D."/>
            <person name="Mirbahai L."/>
            <person name="Eastwood N."/>
            <person name="Colbourne J.K."/>
            <person name="Zhou J."/>
            <person name="Mallon E."/>
            <person name="Orsini L."/>
        </authorList>
    </citation>
    <scope>NUCLEOTIDE SEQUENCE [LARGE SCALE GENOMIC DNA]</scope>
    <source>
        <strain evidence="2">LRV0_1</strain>
    </source>
</reference>
<sequence>MSCPGVIDDSPHQSLQNPSSPRVPLEHCLWTCSHGTRSYMFETCDSATKVWGSKFACTRWTGFLFRKSNNSQFYAERKLLLSALRFISITKNPKSTIFWELYTHACGNDTPN</sequence>
<evidence type="ECO:0000313" key="2">
    <source>
        <dbReference type="EMBL" id="KAK4012366.1"/>
    </source>
</evidence>
<dbReference type="EMBL" id="JAOYFB010000003">
    <property type="protein sequence ID" value="KAK4012366.1"/>
    <property type="molecule type" value="Genomic_DNA"/>
</dbReference>
<organism evidence="2 3">
    <name type="scientific">Daphnia magna</name>
    <dbReference type="NCBI Taxonomy" id="35525"/>
    <lineage>
        <taxon>Eukaryota</taxon>
        <taxon>Metazoa</taxon>
        <taxon>Ecdysozoa</taxon>
        <taxon>Arthropoda</taxon>
        <taxon>Crustacea</taxon>
        <taxon>Branchiopoda</taxon>
        <taxon>Diplostraca</taxon>
        <taxon>Cladocera</taxon>
        <taxon>Anomopoda</taxon>
        <taxon>Daphniidae</taxon>
        <taxon>Daphnia</taxon>
    </lineage>
</organism>